<organism evidence="13">
    <name type="scientific">Lagerstroemia indica</name>
    <name type="common">crepe myrtle</name>
    <dbReference type="NCBI Taxonomy" id="141186"/>
    <lineage>
        <taxon>Eukaryota</taxon>
        <taxon>Viridiplantae</taxon>
        <taxon>Streptophyta</taxon>
        <taxon>Embryophyta</taxon>
        <taxon>Tracheophyta</taxon>
        <taxon>Spermatophyta</taxon>
        <taxon>Magnoliopsida</taxon>
        <taxon>eudicotyledons</taxon>
        <taxon>Gunneridae</taxon>
        <taxon>Pentapetalae</taxon>
        <taxon>rosids</taxon>
        <taxon>malvids</taxon>
        <taxon>Myrtales</taxon>
        <taxon>Lythraceae</taxon>
        <taxon>Lagerstroemia</taxon>
    </lineage>
</organism>
<dbReference type="GO" id="GO:0008270">
    <property type="term" value="F:zinc ion binding"/>
    <property type="evidence" value="ECO:0007669"/>
    <property type="project" value="UniProtKB-KW"/>
</dbReference>
<dbReference type="SMART" id="SM00336">
    <property type="entry name" value="BBOX"/>
    <property type="match status" value="2"/>
</dbReference>
<feature type="domain" description="CCT" evidence="12">
    <location>
        <begin position="321"/>
        <end position="363"/>
    </location>
</feature>
<protein>
    <submittedName>
        <fullName evidence="13">Zinc finger protein CONSTANS-LIKE 9</fullName>
    </submittedName>
</protein>
<reference evidence="13" key="1">
    <citation type="journal article" date="2014" name="DNA Cell Biol.">
        <title>Global Transcriptome Analysis and Identification of the Flowering Regulatory Genes Expressed in Leaves of Lagerstroemia indica.</title>
        <authorList>
            <person name="Zhang Z."/>
            <person name="Wang P."/>
            <person name="Li Y."/>
            <person name="Ma L."/>
            <person name="Li L."/>
            <person name="Yang R."/>
            <person name="Ma Y."/>
            <person name="Wang S."/>
            <person name="Wang Q."/>
        </authorList>
    </citation>
    <scope>NUCLEOTIDE SEQUENCE</scope>
</reference>
<sequence>MSVAEQEKDNSGDETTRLCDFCNESKALLYCRADSAKLCFNCDREVHSTNQLFKKHNRSLLCDSCHSSPSSIFCSTESAVLCQNCDWETHKKFGCVHDRRPVEGFCGCPSVGELLNFLGLEDLGKKSLDLNDEGFLDYLVWETPSIVSLDDLIASTDCKDSGHSFQAMGVPPLPKNRNASCGKHKEEIFSQLHGMALKDSDFSGSLKDFESHVEHRSQESAKCQMRDGSPCPENIAEPMTVPSYEAGAHDWCFTGGVSDEGFPSTFVDSFVEMNHLVPDKDLDGCDSTGVPQEVQSCALVDSKAFQMLPNTGSRELNSQERDSALSRYKEKKKTRRYDKHIRYESRKVRAESRTRIKGRFAKMDR</sequence>
<proteinExistence type="evidence at transcript level"/>
<dbReference type="InterPro" id="IPR000315">
    <property type="entry name" value="Znf_B-box"/>
</dbReference>
<evidence type="ECO:0000256" key="7">
    <source>
        <dbReference type="ARBA" id="ARBA00023242"/>
    </source>
</evidence>
<evidence type="ECO:0000256" key="2">
    <source>
        <dbReference type="ARBA" id="ARBA00010024"/>
    </source>
</evidence>
<dbReference type="GO" id="GO:0006355">
    <property type="term" value="P:regulation of DNA-templated transcription"/>
    <property type="evidence" value="ECO:0007669"/>
    <property type="project" value="UniProtKB-ARBA"/>
</dbReference>
<feature type="domain" description="B box-type" evidence="11">
    <location>
        <begin position="14"/>
        <end position="61"/>
    </location>
</feature>
<dbReference type="CDD" id="cd19821">
    <property type="entry name" value="Bbox1_BBX-like"/>
    <property type="match status" value="1"/>
</dbReference>
<dbReference type="Pfam" id="PF06203">
    <property type="entry name" value="CCT"/>
    <property type="match status" value="1"/>
</dbReference>
<evidence type="ECO:0000259" key="11">
    <source>
        <dbReference type="PROSITE" id="PS50119"/>
    </source>
</evidence>
<feature type="domain" description="B box-type" evidence="11">
    <location>
        <begin position="57"/>
        <end position="102"/>
    </location>
</feature>
<evidence type="ECO:0000256" key="9">
    <source>
        <dbReference type="PROSITE-ProRule" id="PRU00357"/>
    </source>
</evidence>
<dbReference type="PROSITE" id="PS51017">
    <property type="entry name" value="CCT"/>
    <property type="match status" value="1"/>
</dbReference>
<keyword evidence="7 9" id="KW-0539">Nucleus</keyword>
<keyword evidence="5 8" id="KW-0863">Zinc-finger</keyword>
<dbReference type="AlphaFoldDB" id="A0A097DC82"/>
<dbReference type="PANTHER" id="PTHR31717:SF58">
    <property type="entry name" value="ZINC FINGER PROTEIN CONSTANS-LIKE 13"/>
    <property type="match status" value="1"/>
</dbReference>
<dbReference type="InterPro" id="IPR049808">
    <property type="entry name" value="CONSTANS-like_Bbox1"/>
</dbReference>
<evidence type="ECO:0000256" key="3">
    <source>
        <dbReference type="ARBA" id="ARBA00022723"/>
    </source>
</evidence>
<evidence type="ECO:0000256" key="4">
    <source>
        <dbReference type="ARBA" id="ARBA00022737"/>
    </source>
</evidence>
<evidence type="ECO:0000256" key="10">
    <source>
        <dbReference type="SAM" id="MobiDB-lite"/>
    </source>
</evidence>
<name>A0A097DC82_9MYRT</name>
<comment type="similarity">
    <text evidence="2">Belongs to the CONSTANS family.</text>
</comment>
<accession>A0A097DC82</accession>
<feature type="compositionally biased region" description="Basic and acidic residues" evidence="10">
    <location>
        <begin position="317"/>
        <end position="328"/>
    </location>
</feature>
<keyword evidence="6" id="KW-0862">Zinc</keyword>
<evidence type="ECO:0000256" key="8">
    <source>
        <dbReference type="PROSITE-ProRule" id="PRU00024"/>
    </source>
</evidence>
<dbReference type="EMBL" id="KJ717946">
    <property type="protein sequence ID" value="AIS92909.1"/>
    <property type="molecule type" value="mRNA"/>
</dbReference>
<evidence type="ECO:0000256" key="6">
    <source>
        <dbReference type="ARBA" id="ARBA00022833"/>
    </source>
</evidence>
<dbReference type="InterPro" id="IPR010402">
    <property type="entry name" value="CCT_domain"/>
</dbReference>
<dbReference type="GO" id="GO:0005634">
    <property type="term" value="C:nucleus"/>
    <property type="evidence" value="ECO:0007669"/>
    <property type="project" value="UniProtKB-SubCell"/>
</dbReference>
<dbReference type="PANTHER" id="PTHR31717">
    <property type="entry name" value="ZINC FINGER PROTEIN CONSTANS-LIKE 10"/>
    <property type="match status" value="1"/>
</dbReference>
<dbReference type="Pfam" id="PF00643">
    <property type="entry name" value="zf-B_box"/>
    <property type="match status" value="1"/>
</dbReference>
<dbReference type="PROSITE" id="PS50119">
    <property type="entry name" value="ZF_BBOX"/>
    <property type="match status" value="2"/>
</dbReference>
<keyword evidence="3" id="KW-0479">Metal-binding</keyword>
<comment type="subcellular location">
    <subcellularLocation>
        <location evidence="1 9">Nucleus</location>
    </subcellularLocation>
</comment>
<evidence type="ECO:0000313" key="13">
    <source>
        <dbReference type="EMBL" id="AIS92909.1"/>
    </source>
</evidence>
<feature type="region of interest" description="Disordered" evidence="10">
    <location>
        <begin position="313"/>
        <end position="333"/>
    </location>
</feature>
<keyword evidence="4" id="KW-0677">Repeat</keyword>
<evidence type="ECO:0000256" key="5">
    <source>
        <dbReference type="ARBA" id="ARBA00022771"/>
    </source>
</evidence>
<evidence type="ECO:0000259" key="12">
    <source>
        <dbReference type="PROSITE" id="PS51017"/>
    </source>
</evidence>
<evidence type="ECO:0000256" key="1">
    <source>
        <dbReference type="ARBA" id="ARBA00004123"/>
    </source>
</evidence>